<dbReference type="NCBIfam" id="TIGR00099">
    <property type="entry name" value="Cof-subfamily"/>
    <property type="match status" value="1"/>
</dbReference>
<proteinExistence type="predicted"/>
<dbReference type="SFLD" id="SFLDG01144">
    <property type="entry name" value="C2.B.4:_PGP_Like"/>
    <property type="match status" value="1"/>
</dbReference>
<reference evidence="1" key="2">
    <citation type="journal article" date="2021" name="PeerJ">
        <title>Extensive microbial diversity within the chicken gut microbiome revealed by metagenomics and culture.</title>
        <authorList>
            <person name="Gilroy R."/>
            <person name="Ravi A."/>
            <person name="Getino M."/>
            <person name="Pursley I."/>
            <person name="Horton D.L."/>
            <person name="Alikhan N.F."/>
            <person name="Baker D."/>
            <person name="Gharbi K."/>
            <person name="Hall N."/>
            <person name="Watson M."/>
            <person name="Adriaenssens E.M."/>
            <person name="Foster-Nyarko E."/>
            <person name="Jarju S."/>
            <person name="Secka A."/>
            <person name="Antonio M."/>
            <person name="Oren A."/>
            <person name="Chaudhuri R.R."/>
            <person name="La Ragione R."/>
            <person name="Hildebrand F."/>
            <person name="Pallen M.J."/>
        </authorList>
    </citation>
    <scope>NUCLEOTIDE SEQUENCE</scope>
    <source>
        <strain evidence="1">6919</strain>
    </source>
</reference>
<dbReference type="Gene3D" id="3.40.50.1000">
    <property type="entry name" value="HAD superfamily/HAD-like"/>
    <property type="match status" value="1"/>
</dbReference>
<dbReference type="SFLD" id="SFLDS00003">
    <property type="entry name" value="Haloacid_Dehalogenase"/>
    <property type="match status" value="1"/>
</dbReference>
<evidence type="ECO:0000313" key="1">
    <source>
        <dbReference type="EMBL" id="MBO8476736.1"/>
    </source>
</evidence>
<dbReference type="PROSITE" id="PS01228">
    <property type="entry name" value="COF_1"/>
    <property type="match status" value="1"/>
</dbReference>
<evidence type="ECO:0000313" key="2">
    <source>
        <dbReference type="Proteomes" id="UP000823598"/>
    </source>
</evidence>
<dbReference type="SFLD" id="SFLDG01140">
    <property type="entry name" value="C2.B:_Phosphomannomutase_and_P"/>
    <property type="match status" value="1"/>
</dbReference>
<dbReference type="InterPro" id="IPR023214">
    <property type="entry name" value="HAD_sf"/>
</dbReference>
<dbReference type="PROSITE" id="PS01229">
    <property type="entry name" value="COF_2"/>
    <property type="match status" value="1"/>
</dbReference>
<dbReference type="NCBIfam" id="TIGR01484">
    <property type="entry name" value="HAD-SF-IIB"/>
    <property type="match status" value="1"/>
</dbReference>
<name>A0A9D9IR47_9BACT</name>
<dbReference type="SUPFAM" id="SSF56784">
    <property type="entry name" value="HAD-like"/>
    <property type="match status" value="1"/>
</dbReference>
<comment type="caution">
    <text evidence="1">The sequence shown here is derived from an EMBL/GenBank/DDBJ whole genome shotgun (WGS) entry which is preliminary data.</text>
</comment>
<dbReference type="InterPro" id="IPR036412">
    <property type="entry name" value="HAD-like_sf"/>
</dbReference>
<protein>
    <submittedName>
        <fullName evidence="1">Cof-type HAD-IIB family hydrolase</fullName>
    </submittedName>
</protein>
<dbReference type="AlphaFoldDB" id="A0A9D9IR47"/>
<dbReference type="PANTHER" id="PTHR10000">
    <property type="entry name" value="PHOSPHOSERINE PHOSPHATASE"/>
    <property type="match status" value="1"/>
</dbReference>
<accession>A0A9D9IR47</accession>
<dbReference type="GO" id="GO:0016791">
    <property type="term" value="F:phosphatase activity"/>
    <property type="evidence" value="ECO:0007669"/>
    <property type="project" value="TreeGrafter"/>
</dbReference>
<dbReference type="PANTHER" id="PTHR10000:SF25">
    <property type="entry name" value="PHOSPHATASE YKRA-RELATED"/>
    <property type="match status" value="1"/>
</dbReference>
<dbReference type="GO" id="GO:0005829">
    <property type="term" value="C:cytosol"/>
    <property type="evidence" value="ECO:0007669"/>
    <property type="project" value="TreeGrafter"/>
</dbReference>
<dbReference type="GO" id="GO:0000287">
    <property type="term" value="F:magnesium ion binding"/>
    <property type="evidence" value="ECO:0007669"/>
    <property type="project" value="TreeGrafter"/>
</dbReference>
<dbReference type="Gene3D" id="3.30.1240.10">
    <property type="match status" value="1"/>
</dbReference>
<sequence length="259" mass="28279">MIKALFFDIDGTLVSFRTHRIPQSAISALRAAKNAGLKIFISTGRPKKLINNLFEVDDLIDGYVTTNGAYCFVGNTDILYTPMEESDVRIIMDFVDKYGVACIVVGKYDVRIHNATAQFKEMARMLAVDDIKMDTPLDVLLRQGVVQMTPFFNREQELQAVAGTRNCISSRWFPDFTDITADGADKGKGIEAVARHFGIDVTETMAFGDGGNDVTMLAAAGIGVAMGNASDDVKRSADYVTASVDDDGIASALRHFKII</sequence>
<dbReference type="InterPro" id="IPR000150">
    <property type="entry name" value="Cof"/>
</dbReference>
<dbReference type="InterPro" id="IPR006379">
    <property type="entry name" value="HAD-SF_hydro_IIB"/>
</dbReference>
<reference evidence="1" key="1">
    <citation type="submission" date="2020-10" db="EMBL/GenBank/DDBJ databases">
        <authorList>
            <person name="Gilroy R."/>
        </authorList>
    </citation>
    <scope>NUCLEOTIDE SEQUENCE</scope>
    <source>
        <strain evidence="1">6919</strain>
    </source>
</reference>
<keyword evidence="1" id="KW-0378">Hydrolase</keyword>
<dbReference type="Proteomes" id="UP000823598">
    <property type="component" value="Unassembled WGS sequence"/>
</dbReference>
<gene>
    <name evidence="1" type="ORF">IAB88_07060</name>
</gene>
<dbReference type="EMBL" id="JADIMC010000080">
    <property type="protein sequence ID" value="MBO8476736.1"/>
    <property type="molecule type" value="Genomic_DNA"/>
</dbReference>
<organism evidence="1 2">
    <name type="scientific">Candidatus Limisoma faecipullorum</name>
    <dbReference type="NCBI Taxonomy" id="2840854"/>
    <lineage>
        <taxon>Bacteria</taxon>
        <taxon>Pseudomonadati</taxon>
        <taxon>Bacteroidota</taxon>
        <taxon>Bacteroidia</taxon>
        <taxon>Bacteroidales</taxon>
        <taxon>Candidatus Limisoma</taxon>
    </lineage>
</organism>
<dbReference type="Pfam" id="PF08282">
    <property type="entry name" value="Hydrolase_3"/>
    <property type="match status" value="1"/>
</dbReference>